<evidence type="ECO:0000256" key="3">
    <source>
        <dbReference type="ARBA" id="ARBA00022989"/>
    </source>
</evidence>
<feature type="transmembrane region" description="Helical" evidence="5">
    <location>
        <begin position="9"/>
        <end position="30"/>
    </location>
</feature>
<dbReference type="Gene3D" id="1.20.1250.20">
    <property type="entry name" value="MFS general substrate transporter like domains"/>
    <property type="match status" value="2"/>
</dbReference>
<accession>A0A4Q1SK71</accession>
<proteinExistence type="predicted"/>
<dbReference type="CDD" id="cd17393">
    <property type="entry name" value="MFS_MosC_like"/>
    <property type="match status" value="1"/>
</dbReference>
<keyword evidence="2 5" id="KW-0812">Transmembrane</keyword>
<comment type="subcellular location">
    <subcellularLocation>
        <location evidence="1">Membrane</location>
        <topology evidence="1">Multi-pass membrane protein</topology>
    </subcellularLocation>
</comment>
<dbReference type="InterPro" id="IPR036259">
    <property type="entry name" value="MFS_trans_sf"/>
</dbReference>
<dbReference type="GO" id="GO:0022857">
    <property type="term" value="F:transmembrane transporter activity"/>
    <property type="evidence" value="ECO:0007669"/>
    <property type="project" value="InterPro"/>
</dbReference>
<feature type="domain" description="Major facilitator superfamily (MFS) profile" evidence="6">
    <location>
        <begin position="6"/>
        <end position="383"/>
    </location>
</feature>
<dbReference type="SUPFAM" id="SSF103473">
    <property type="entry name" value="MFS general substrate transporter"/>
    <property type="match status" value="1"/>
</dbReference>
<keyword evidence="4 5" id="KW-0472">Membrane</keyword>
<evidence type="ECO:0000256" key="4">
    <source>
        <dbReference type="ARBA" id="ARBA00023136"/>
    </source>
</evidence>
<gene>
    <name evidence="7" type="ORF">ESZ00_08315</name>
</gene>
<organism evidence="7 8">
    <name type="scientific">Silvibacterium dinghuense</name>
    <dbReference type="NCBI Taxonomy" id="1560006"/>
    <lineage>
        <taxon>Bacteria</taxon>
        <taxon>Pseudomonadati</taxon>
        <taxon>Acidobacteriota</taxon>
        <taxon>Terriglobia</taxon>
        <taxon>Terriglobales</taxon>
        <taxon>Acidobacteriaceae</taxon>
        <taxon>Silvibacterium</taxon>
    </lineage>
</organism>
<evidence type="ECO:0000259" key="6">
    <source>
        <dbReference type="PROSITE" id="PS50850"/>
    </source>
</evidence>
<dbReference type="GO" id="GO:0016020">
    <property type="term" value="C:membrane"/>
    <property type="evidence" value="ECO:0007669"/>
    <property type="project" value="UniProtKB-SubCell"/>
</dbReference>
<feature type="transmembrane region" description="Helical" evidence="5">
    <location>
        <begin position="205"/>
        <end position="227"/>
    </location>
</feature>
<feature type="transmembrane region" description="Helical" evidence="5">
    <location>
        <begin position="358"/>
        <end position="377"/>
    </location>
</feature>
<dbReference type="InterPro" id="IPR051788">
    <property type="entry name" value="MFS_Transporter"/>
</dbReference>
<dbReference type="PANTHER" id="PTHR23514">
    <property type="entry name" value="BYPASS OF STOP CODON PROTEIN 6"/>
    <property type="match status" value="1"/>
</dbReference>
<dbReference type="PANTHER" id="PTHR23514:SF13">
    <property type="entry name" value="INNER MEMBRANE PROTEIN YBJJ"/>
    <property type="match status" value="1"/>
</dbReference>
<dbReference type="RefSeq" id="WP_129207628.1">
    <property type="nucleotide sequence ID" value="NZ_BMGU01000001.1"/>
</dbReference>
<dbReference type="EMBL" id="SDMK01000001">
    <property type="protein sequence ID" value="RXS97849.1"/>
    <property type="molecule type" value="Genomic_DNA"/>
</dbReference>
<evidence type="ECO:0000256" key="5">
    <source>
        <dbReference type="SAM" id="Phobius"/>
    </source>
</evidence>
<evidence type="ECO:0000256" key="1">
    <source>
        <dbReference type="ARBA" id="ARBA00004141"/>
    </source>
</evidence>
<reference evidence="7 8" key="1">
    <citation type="journal article" date="2016" name="Int. J. Syst. Evol. Microbiol.">
        <title>Acidipila dinghuensis sp. nov., an acidobacterium isolated from forest soil.</title>
        <authorList>
            <person name="Jiang Y.W."/>
            <person name="Wang J."/>
            <person name="Chen M.H."/>
            <person name="Lv Y.Y."/>
            <person name="Qiu L.H."/>
        </authorList>
    </citation>
    <scope>NUCLEOTIDE SEQUENCE [LARGE SCALE GENOMIC DNA]</scope>
    <source>
        <strain evidence="7 8">DHOF10</strain>
    </source>
</reference>
<dbReference type="InterPro" id="IPR011701">
    <property type="entry name" value="MFS"/>
</dbReference>
<name>A0A4Q1SK71_9BACT</name>
<protein>
    <submittedName>
        <fullName evidence="7">MFS transporter</fullName>
    </submittedName>
</protein>
<comment type="caution">
    <text evidence="7">The sequence shown here is derived from an EMBL/GenBank/DDBJ whole genome shotgun (WGS) entry which is preliminary data.</text>
</comment>
<feature type="transmembrane region" description="Helical" evidence="5">
    <location>
        <begin position="233"/>
        <end position="252"/>
    </location>
</feature>
<feature type="transmembrane region" description="Helical" evidence="5">
    <location>
        <begin position="264"/>
        <end position="285"/>
    </location>
</feature>
<keyword evidence="3 5" id="KW-1133">Transmembrane helix</keyword>
<evidence type="ECO:0000313" key="7">
    <source>
        <dbReference type="EMBL" id="RXS97849.1"/>
    </source>
</evidence>
<dbReference type="AlphaFoldDB" id="A0A4Q1SK71"/>
<dbReference type="InterPro" id="IPR020846">
    <property type="entry name" value="MFS_dom"/>
</dbReference>
<feature type="transmembrane region" description="Helical" evidence="5">
    <location>
        <begin position="291"/>
        <end position="315"/>
    </location>
</feature>
<dbReference type="Pfam" id="PF07690">
    <property type="entry name" value="MFS_1"/>
    <property type="match status" value="1"/>
</dbReference>
<evidence type="ECO:0000256" key="2">
    <source>
        <dbReference type="ARBA" id="ARBA00022692"/>
    </source>
</evidence>
<feature type="transmembrane region" description="Helical" evidence="5">
    <location>
        <begin position="42"/>
        <end position="65"/>
    </location>
</feature>
<sequence length="392" mass="40349">MRENAAKWALAALFLIDGFGFGLWAVHVPVFKQRLALGNGELSLVLFGLVLGSIVSMPLVGQLIARIGSRTVARVVALSYGLILAAMGMVDSFVMLVVCAVLYGAAKGAFDVTVNTQAIAVERHFGKSIMSPLQGCWSLGGLLGAGASSLSLRHGASLLLDLGGGGLLMVAATLLALPWLIQEPAEERAAAANEGRFRLPDTGTLRLAVIAFFGLFAEGAVGDWAAVFLRSNLGVSLSLAAAGYATYAVAMAGARFSGHWLLRWLSPAQALAASGGLLALGFGATVTLHHWAAALVGLVLTGFGMANIVPVVFTAVARTTKIGAGPAISAVSTVGYFGFLAGPPLIGWVAVHIGLEKALGLVVLSGVAVAFGPLLMARQPDREREQDAVPVA</sequence>
<feature type="transmembrane region" description="Helical" evidence="5">
    <location>
        <begin position="327"/>
        <end position="346"/>
    </location>
</feature>
<dbReference type="Proteomes" id="UP000290253">
    <property type="component" value="Unassembled WGS sequence"/>
</dbReference>
<evidence type="ECO:0000313" key="8">
    <source>
        <dbReference type="Proteomes" id="UP000290253"/>
    </source>
</evidence>
<dbReference type="OrthoDB" id="9809599at2"/>
<feature type="transmembrane region" description="Helical" evidence="5">
    <location>
        <begin position="158"/>
        <end position="181"/>
    </location>
</feature>
<dbReference type="PROSITE" id="PS50850">
    <property type="entry name" value="MFS"/>
    <property type="match status" value="1"/>
</dbReference>
<keyword evidence="8" id="KW-1185">Reference proteome</keyword>
<feature type="transmembrane region" description="Helical" evidence="5">
    <location>
        <begin position="77"/>
        <end position="103"/>
    </location>
</feature>